<evidence type="ECO:0008006" key="13">
    <source>
        <dbReference type="Google" id="ProtNLM"/>
    </source>
</evidence>
<evidence type="ECO:0000256" key="7">
    <source>
        <dbReference type="SAM" id="MobiDB-lite"/>
    </source>
</evidence>
<gene>
    <name evidence="11" type="ORF">OSB04_027011</name>
</gene>
<evidence type="ECO:0000256" key="3">
    <source>
        <dbReference type="ARBA" id="ARBA00022692"/>
    </source>
</evidence>
<evidence type="ECO:0000256" key="6">
    <source>
        <dbReference type="ARBA" id="ARBA00023136"/>
    </source>
</evidence>
<evidence type="ECO:0000259" key="10">
    <source>
        <dbReference type="Pfam" id="PF14416"/>
    </source>
</evidence>
<dbReference type="Pfam" id="PF13839">
    <property type="entry name" value="PC-Esterase"/>
    <property type="match status" value="1"/>
</dbReference>
<dbReference type="GO" id="GO:0016020">
    <property type="term" value="C:membrane"/>
    <property type="evidence" value="ECO:0007669"/>
    <property type="project" value="UniProtKB-SubCell"/>
</dbReference>
<dbReference type="GO" id="GO:0005794">
    <property type="term" value="C:Golgi apparatus"/>
    <property type="evidence" value="ECO:0007669"/>
    <property type="project" value="TreeGrafter"/>
</dbReference>
<proteinExistence type="inferred from homology"/>
<feature type="compositionally biased region" description="Basic and acidic residues" evidence="7">
    <location>
        <begin position="123"/>
        <end position="140"/>
    </location>
</feature>
<comment type="subcellular location">
    <subcellularLocation>
        <location evidence="1">Membrane</location>
        <topology evidence="1">Single-pass membrane protein</topology>
    </subcellularLocation>
</comment>
<dbReference type="AlphaFoldDB" id="A0AA38SQH6"/>
<evidence type="ECO:0000256" key="2">
    <source>
        <dbReference type="ARBA" id="ARBA00007727"/>
    </source>
</evidence>
<feature type="compositionally biased region" description="Basic residues" evidence="7">
    <location>
        <begin position="87"/>
        <end position="98"/>
    </location>
</feature>
<feature type="domain" description="Trichome birefringence-like C-terminal" evidence="9">
    <location>
        <begin position="310"/>
        <end position="595"/>
    </location>
</feature>
<evidence type="ECO:0000313" key="12">
    <source>
        <dbReference type="Proteomes" id="UP001172457"/>
    </source>
</evidence>
<evidence type="ECO:0000256" key="8">
    <source>
        <dbReference type="SAM" id="Phobius"/>
    </source>
</evidence>
<dbReference type="InterPro" id="IPR029962">
    <property type="entry name" value="TBL"/>
</dbReference>
<comment type="similarity">
    <text evidence="2">Belongs to the PC-esterase family. TBL subfamily.</text>
</comment>
<name>A0AA38SQH6_9ASTR</name>
<feature type="transmembrane region" description="Helical" evidence="8">
    <location>
        <begin position="18"/>
        <end position="40"/>
    </location>
</feature>
<feature type="domain" description="Trichome birefringence-like N-terminal" evidence="10">
    <location>
        <begin position="257"/>
        <end position="309"/>
    </location>
</feature>
<comment type="caution">
    <text evidence="11">The sequence shown here is derived from an EMBL/GenBank/DDBJ whole genome shotgun (WGS) entry which is preliminary data.</text>
</comment>
<feature type="compositionally biased region" description="Polar residues" evidence="7">
    <location>
        <begin position="210"/>
        <end position="220"/>
    </location>
</feature>
<protein>
    <recommendedName>
        <fullName evidence="13">Trichome birefringence-like N-terminal domain-containing protein</fullName>
    </recommendedName>
</protein>
<reference evidence="11" key="1">
    <citation type="submission" date="2023-03" db="EMBL/GenBank/DDBJ databases">
        <title>Chromosome-scale reference genome and RAD-based genetic map of yellow starthistle (Centaurea solstitialis) reveal putative structural variation and QTLs associated with invader traits.</title>
        <authorList>
            <person name="Reatini B."/>
            <person name="Cang F.A."/>
            <person name="Jiang Q."/>
            <person name="Mckibben M.T.W."/>
            <person name="Barker M.S."/>
            <person name="Rieseberg L.H."/>
            <person name="Dlugosch K.M."/>
        </authorList>
    </citation>
    <scope>NUCLEOTIDE SEQUENCE</scope>
    <source>
        <strain evidence="11">CAN-66</strain>
        <tissue evidence="11">Leaf</tissue>
    </source>
</reference>
<evidence type="ECO:0000259" key="9">
    <source>
        <dbReference type="Pfam" id="PF13839"/>
    </source>
</evidence>
<dbReference type="Pfam" id="PF14416">
    <property type="entry name" value="PMR5N"/>
    <property type="match status" value="1"/>
</dbReference>
<dbReference type="PANTHER" id="PTHR32285:SF258">
    <property type="entry name" value="PROTEIN TRICHOME BIREFRINGENCE-LIKE 4"/>
    <property type="match status" value="1"/>
</dbReference>
<keyword evidence="6 8" id="KW-0472">Membrane</keyword>
<dbReference type="GO" id="GO:0016413">
    <property type="term" value="F:O-acetyltransferase activity"/>
    <property type="evidence" value="ECO:0007669"/>
    <property type="project" value="InterPro"/>
</dbReference>
<keyword evidence="4" id="KW-0735">Signal-anchor</keyword>
<feature type="region of interest" description="Disordered" evidence="7">
    <location>
        <begin position="81"/>
        <end position="222"/>
    </location>
</feature>
<evidence type="ECO:0000313" key="11">
    <source>
        <dbReference type="EMBL" id="KAJ9540505.1"/>
    </source>
</evidence>
<organism evidence="11 12">
    <name type="scientific">Centaurea solstitialis</name>
    <name type="common">yellow star-thistle</name>
    <dbReference type="NCBI Taxonomy" id="347529"/>
    <lineage>
        <taxon>Eukaryota</taxon>
        <taxon>Viridiplantae</taxon>
        <taxon>Streptophyta</taxon>
        <taxon>Embryophyta</taxon>
        <taxon>Tracheophyta</taxon>
        <taxon>Spermatophyta</taxon>
        <taxon>Magnoliopsida</taxon>
        <taxon>eudicotyledons</taxon>
        <taxon>Gunneridae</taxon>
        <taxon>Pentapetalae</taxon>
        <taxon>asterids</taxon>
        <taxon>campanulids</taxon>
        <taxon>Asterales</taxon>
        <taxon>Asteraceae</taxon>
        <taxon>Carduoideae</taxon>
        <taxon>Cardueae</taxon>
        <taxon>Centaureinae</taxon>
        <taxon>Centaurea</taxon>
    </lineage>
</organism>
<keyword evidence="12" id="KW-1185">Reference proteome</keyword>
<keyword evidence="3 8" id="KW-0812">Transmembrane</keyword>
<evidence type="ECO:0000256" key="5">
    <source>
        <dbReference type="ARBA" id="ARBA00022989"/>
    </source>
</evidence>
<accession>A0AA38SQH6</accession>
<feature type="compositionally biased region" description="Basic and acidic residues" evidence="7">
    <location>
        <begin position="178"/>
        <end position="198"/>
    </location>
</feature>
<dbReference type="InterPro" id="IPR025846">
    <property type="entry name" value="TBL_N"/>
</dbReference>
<evidence type="ECO:0000256" key="4">
    <source>
        <dbReference type="ARBA" id="ARBA00022968"/>
    </source>
</evidence>
<evidence type="ECO:0000256" key="1">
    <source>
        <dbReference type="ARBA" id="ARBA00004167"/>
    </source>
</evidence>
<keyword evidence="5 8" id="KW-1133">Transmembrane helix</keyword>
<dbReference type="EMBL" id="JARYMX010000007">
    <property type="protein sequence ID" value="KAJ9540505.1"/>
    <property type="molecule type" value="Genomic_DNA"/>
</dbReference>
<sequence length="611" mass="71502">MLDSPSNRRIIFPKGRRYVIFAFVFITFFVLISVLSVFIIPVTTYHHLLHYNQSQVSSLISRLLSNSTTVVNSPQFSRKFNAFSPNRRSKSKSSHHHNDHQIPKTKVVSMEAPAPPSPSSSNRDFRSWRTRIRPPDDARVSENTNGHLRAKPSHHNDHISKTKSVVSMEAASPSSNHDSWKTRIRPPDDARVSEDRNGNSRKVKSPVTDAHNNSNNNQSDVKIGKLESLDFARNLDIEEEEKKRRRHRKNWIEKMTHCRFFNGRWVKDQSLPLYKPGSCPFMDESFNCFNNGKPETAYQKYRWQPYECNLPRWNGKKMLRLLKGKRLVYVGDSLNRNMWVSMVCMLRSIVDNSSNVYEASDWKEYHVSKSYSIVFRDYNFTVEYYKASFLVQEWQTKNANGTTKETLRLDLVHRTSDLYRNADILVFNTGHWWTHEKTSAGKGYYQEGDHVYKQLHVMEAFRKAMTTWARWLETKVSRKALVFFRGYSSSHFSGGQWNSGGTCDQDNDPIILEKDLPHKNNRVIMEAVEAVLTRLKIPIFYLNVTKMSEYRSDAHPSIYMKPNMTAEERKTVFKFQDCSHWCLPGVPDTWNEIIYGQLLLKYRQQLLKYKH</sequence>
<dbReference type="PANTHER" id="PTHR32285">
    <property type="entry name" value="PROTEIN TRICHOME BIREFRINGENCE-LIKE 9-RELATED"/>
    <property type="match status" value="1"/>
</dbReference>
<dbReference type="InterPro" id="IPR026057">
    <property type="entry name" value="TBL_C"/>
</dbReference>
<dbReference type="Proteomes" id="UP001172457">
    <property type="component" value="Chromosome 7"/>
</dbReference>